<dbReference type="GO" id="GO:0016042">
    <property type="term" value="P:lipid catabolic process"/>
    <property type="evidence" value="ECO:0007669"/>
    <property type="project" value="UniProtKB-KW"/>
</dbReference>
<dbReference type="HOGENOM" id="CLU_027968_1_1_1"/>
<dbReference type="Gene3D" id="3.40.50.1820">
    <property type="entry name" value="alpha/beta hydrolase"/>
    <property type="match status" value="1"/>
</dbReference>
<feature type="transmembrane region" description="Helical" evidence="4">
    <location>
        <begin position="287"/>
        <end position="312"/>
    </location>
</feature>
<dbReference type="EMBL" id="FO082047">
    <property type="protein sequence ID" value="CCE85257.1"/>
    <property type="molecule type" value="Genomic_DNA"/>
</dbReference>
<dbReference type="InterPro" id="IPR029058">
    <property type="entry name" value="AB_hydrolase_fold"/>
</dbReference>
<evidence type="ECO:0000313" key="7">
    <source>
        <dbReference type="Proteomes" id="UP000005222"/>
    </source>
</evidence>
<organism evidence="6 7">
    <name type="scientific">Pichia sorbitophila (strain ATCC MYA-4447 / BCRC 22081 / CBS 7064 / NBRC 10061 / NRRL Y-12695)</name>
    <name type="common">Hybrid yeast</name>
    <dbReference type="NCBI Taxonomy" id="559304"/>
    <lineage>
        <taxon>Eukaryota</taxon>
        <taxon>Fungi</taxon>
        <taxon>Dikarya</taxon>
        <taxon>Ascomycota</taxon>
        <taxon>Saccharomycotina</taxon>
        <taxon>Pichiomycetes</taxon>
        <taxon>Debaryomycetaceae</taxon>
        <taxon>Millerozyma</taxon>
    </lineage>
</organism>
<dbReference type="GO" id="GO:0005811">
    <property type="term" value="C:lipid droplet"/>
    <property type="evidence" value="ECO:0007669"/>
    <property type="project" value="TreeGrafter"/>
</dbReference>
<dbReference type="InterPro" id="IPR007751">
    <property type="entry name" value="DUF676_lipase-like"/>
</dbReference>
<feature type="domain" description="DUF676" evidence="5">
    <location>
        <begin position="4"/>
        <end position="215"/>
    </location>
</feature>
<dbReference type="GO" id="GO:0004622">
    <property type="term" value="F:phosphatidylcholine lysophospholipase activity"/>
    <property type="evidence" value="ECO:0007669"/>
    <property type="project" value="TreeGrafter"/>
</dbReference>
<comment type="similarity">
    <text evidence="1">Belongs to the putative lipase ROG1 family.</text>
</comment>
<protein>
    <submittedName>
        <fullName evidence="6">Piso0_004839 protein</fullName>
    </submittedName>
</protein>
<dbReference type="InParanoid" id="G8Y3I9"/>
<dbReference type="Proteomes" id="UP000005222">
    <property type="component" value="Chromosome M"/>
</dbReference>
<gene>
    <name evidence="6" type="primary">Piso0_004839</name>
    <name evidence="6" type="ORF">GNLVRS01_PISO0M02124g</name>
</gene>
<dbReference type="OrthoDB" id="273452at2759"/>
<dbReference type="GO" id="GO:0047372">
    <property type="term" value="F:monoacylglycerol lipase activity"/>
    <property type="evidence" value="ECO:0007669"/>
    <property type="project" value="TreeGrafter"/>
</dbReference>
<keyword evidence="4" id="KW-1133">Transmembrane helix</keyword>
<name>G8Y3I9_PICSO</name>
<evidence type="ECO:0000256" key="1">
    <source>
        <dbReference type="ARBA" id="ARBA00007920"/>
    </source>
</evidence>
<dbReference type="PANTHER" id="PTHR12482">
    <property type="entry name" value="LIPASE ROG1-RELATED-RELATED"/>
    <property type="match status" value="1"/>
</dbReference>
<keyword evidence="7" id="KW-1185">Reference proteome</keyword>
<dbReference type="PANTHER" id="PTHR12482:SF65">
    <property type="entry name" value="ESTERASE, PUTATIVE (AFU_ORTHOLOGUE AFUA_3G12320)-RELATED"/>
    <property type="match status" value="1"/>
</dbReference>
<evidence type="ECO:0000313" key="6">
    <source>
        <dbReference type="EMBL" id="CCE85257.1"/>
    </source>
</evidence>
<feature type="compositionally biased region" description="Basic and acidic residues" evidence="3">
    <location>
        <begin position="343"/>
        <end position="356"/>
    </location>
</feature>
<evidence type="ECO:0000259" key="5">
    <source>
        <dbReference type="Pfam" id="PF05057"/>
    </source>
</evidence>
<proteinExistence type="inferred from homology"/>
<evidence type="ECO:0000256" key="3">
    <source>
        <dbReference type="SAM" id="MobiDB-lite"/>
    </source>
</evidence>
<reference evidence="6 7" key="1">
    <citation type="journal article" date="2012" name="G3 (Bethesda)">
        <title>Pichia sorbitophila, an interspecies yeast hybrid reveals early steps of genome resolution following polyploidization.</title>
        <authorList>
            <person name="Leh Louis V."/>
            <person name="Despons L."/>
            <person name="Friedrich A."/>
            <person name="Martin T."/>
            <person name="Durrens P."/>
            <person name="Casaregola S."/>
            <person name="Neuveglise C."/>
            <person name="Fairhead C."/>
            <person name="Marck C."/>
            <person name="Cruz J.A."/>
            <person name="Straub M.L."/>
            <person name="Kugler V."/>
            <person name="Sacerdot C."/>
            <person name="Uzunov Z."/>
            <person name="Thierry A."/>
            <person name="Weiss S."/>
            <person name="Bleykasten C."/>
            <person name="De Montigny J."/>
            <person name="Jacques N."/>
            <person name="Jung P."/>
            <person name="Lemaire M."/>
            <person name="Mallet S."/>
            <person name="Morel G."/>
            <person name="Richard G.F."/>
            <person name="Sarkar A."/>
            <person name="Savel G."/>
            <person name="Schacherer J."/>
            <person name="Seret M.L."/>
            <person name="Talla E."/>
            <person name="Samson G."/>
            <person name="Jubin C."/>
            <person name="Poulain J."/>
            <person name="Vacherie B."/>
            <person name="Barbe V."/>
            <person name="Pelletier E."/>
            <person name="Sherman D.J."/>
            <person name="Westhof E."/>
            <person name="Weissenbach J."/>
            <person name="Baret P.V."/>
            <person name="Wincker P."/>
            <person name="Gaillardin C."/>
            <person name="Dujon B."/>
            <person name="Souciet J.L."/>
        </authorList>
    </citation>
    <scope>NUCLEOTIDE SEQUENCE [LARGE SCALE GENOMIC DNA]</scope>
    <source>
        <strain evidence="7">ATCC MYA-4447 / BCRC 22081 / CBS 7064 / NBRC 10061 / NRRL Y-12695</strain>
    </source>
</reference>
<dbReference type="SUPFAM" id="SSF53474">
    <property type="entry name" value="alpha/beta-Hydrolases"/>
    <property type="match status" value="1"/>
</dbReference>
<feature type="region of interest" description="Disordered" evidence="3">
    <location>
        <begin position="343"/>
        <end position="362"/>
    </location>
</feature>
<sequence length="517" mass="59157">MMEYHLVILVHGLWGQTYNLNYLERQVREQVKPAKDCERILVHKTRSHAGFLTYDGLDVNGKRIADEVTAETKKIRSWGDKVTKLSVVGYSVGGVLARYAIGVLYSERYYDKVKPMNFVTFCSPHVGTIFPGESWSARLFNAIIPFFLAHTGAQIFMRDRVNIRFEYSSSKKRNLPLLVWMAERNSVFYKALAVFQNRALYCNVINDKRTSWYTCAISAMDPFNSMVNEEASIYDFEYIENYSPVVIDLNKPIALSTLTMSGAPAPLDKKQPSSFSIGRFFKAIYNWLKVLVGLLVVSPFFFFNLACISLFVRVKMVNRVKCFSRDTSLMHLYEFAENLSHNGEDDYGEQKDEKYSSSEPGTGAAVETMLSELSDAIRDQTEIFVNSVYKAMNGKYPDNYEQESAKQEELQGSEKSASMDGVVKFSHRDSLPLLFTSSSSELKNLNGERINDFRLNLTEYEKYVIKELNTLKWNKYPIFIRKTKASHAAVIVRHGDPAFEEGIIAVNHFVREAFQTK</sequence>
<keyword evidence="2" id="KW-0443">Lipid metabolism</keyword>
<keyword evidence="4" id="KW-0812">Transmembrane</keyword>
<accession>G8Y3I9</accession>
<evidence type="ECO:0000256" key="2">
    <source>
        <dbReference type="ARBA" id="ARBA00022963"/>
    </source>
</evidence>
<dbReference type="InterPro" id="IPR044294">
    <property type="entry name" value="Lipase-like"/>
</dbReference>
<dbReference type="eggNOG" id="KOG4372">
    <property type="taxonomic scope" value="Eukaryota"/>
</dbReference>
<evidence type="ECO:0000256" key="4">
    <source>
        <dbReference type="SAM" id="Phobius"/>
    </source>
</evidence>
<keyword evidence="2" id="KW-0442">Lipid degradation</keyword>
<dbReference type="Pfam" id="PF05057">
    <property type="entry name" value="DUF676"/>
    <property type="match status" value="1"/>
</dbReference>
<dbReference type="AlphaFoldDB" id="G8Y3I9"/>
<keyword evidence="4" id="KW-0472">Membrane</keyword>